<evidence type="ECO:0000256" key="10">
    <source>
        <dbReference type="ARBA" id="ARBA00022982"/>
    </source>
</evidence>
<evidence type="ECO:0000259" key="18">
    <source>
        <dbReference type="Pfam" id="PF00361"/>
    </source>
</evidence>
<evidence type="ECO:0000256" key="4">
    <source>
        <dbReference type="ARBA" id="ARBA00012944"/>
    </source>
</evidence>
<feature type="transmembrane region" description="Helical" evidence="17">
    <location>
        <begin position="84"/>
        <end position="100"/>
    </location>
</feature>
<sequence length="450" mass="53301">MMKFIVMILMFLVLSNYWLIHLFMYLLLFMFMFMYSSNFMWMNNSYGLGLDQLSYLMIMLEFIISLLMLLASTKMMIMNDYIKIYLKNLIFMVFILFLMFSSINLFMFYILFESSLIPMLVIILGWGNQFERLQAGVYLMFYMIVFSLPMMVSIFYFFKNYSFLMMNIYLISIKSIFMFMMMLMVFIMKMPMYLIHLWLPKAHVEASISGSMILAGILLKLGGYGLIRIMENFIYLLMKFNFIFISVSLMGSFFVSMICLRQIDLKLLIAYSSIVHMGLVISGSLTLMNWGIWGSLLLMIIHGLCSSGMFCLVNIMYERLLSRSLYLNKGMMSVFPSVSLWWFLLSLGSISLPPSMSWLSEIELLSSLLSWNYLNFILLMFIMFFSVVYILYLYSYSQNGMVYKGLCFFYLTLREILLLFIHLIFINIFILKGEYFLMYLYELINFYLVS</sequence>
<dbReference type="InterPro" id="IPR001750">
    <property type="entry name" value="ND/Mrp_TM"/>
</dbReference>
<evidence type="ECO:0000313" key="19">
    <source>
        <dbReference type="EMBL" id="XBP62959.1"/>
    </source>
</evidence>
<proteinExistence type="inferred from homology"/>
<feature type="transmembrane region" description="Helical" evidence="17">
    <location>
        <begin position="334"/>
        <end position="353"/>
    </location>
</feature>
<evidence type="ECO:0000256" key="16">
    <source>
        <dbReference type="ARBA" id="ARBA00049551"/>
    </source>
</evidence>
<keyword evidence="13 17" id="KW-0830">Ubiquinone</keyword>
<dbReference type="PANTHER" id="PTHR43507:SF20">
    <property type="entry name" value="NADH-UBIQUINONE OXIDOREDUCTASE CHAIN 4"/>
    <property type="match status" value="1"/>
</dbReference>
<organism evidence="19">
    <name type="scientific">Syrbatus sp. 1 RRMO-2024a</name>
    <dbReference type="NCBI Taxonomy" id="3154167"/>
    <lineage>
        <taxon>Eukaryota</taxon>
        <taxon>Metazoa</taxon>
        <taxon>Ecdysozoa</taxon>
        <taxon>Arthropoda</taxon>
        <taxon>Hexapoda</taxon>
        <taxon>Insecta</taxon>
        <taxon>Pterygota</taxon>
        <taxon>Neoptera</taxon>
        <taxon>Endopterygota</taxon>
        <taxon>Coleoptera</taxon>
        <taxon>Polyphaga</taxon>
        <taxon>Staphyliniformia</taxon>
        <taxon>Staphylinidae</taxon>
        <taxon>Omaliinae group</taxon>
        <taxon>Pselaphinae</taxon>
        <taxon>Syrbatus</taxon>
    </lineage>
</organism>
<evidence type="ECO:0000256" key="14">
    <source>
        <dbReference type="ARBA" id="ARBA00023128"/>
    </source>
</evidence>
<dbReference type="GO" id="GO:0048039">
    <property type="term" value="F:ubiquinone binding"/>
    <property type="evidence" value="ECO:0007669"/>
    <property type="project" value="TreeGrafter"/>
</dbReference>
<feature type="transmembrane region" description="Helical" evidence="17">
    <location>
        <begin position="406"/>
        <end position="430"/>
    </location>
</feature>
<dbReference type="EMBL" id="OR625193">
    <property type="protein sequence ID" value="XBP62959.1"/>
    <property type="molecule type" value="Genomic_DNA"/>
</dbReference>
<keyword evidence="12 17" id="KW-0520">NAD</keyword>
<comment type="subcellular location">
    <subcellularLocation>
        <location evidence="2 17">Mitochondrion membrane</location>
        <topology evidence="2 17">Multi-pass membrane protein</topology>
    </subcellularLocation>
</comment>
<keyword evidence="9" id="KW-1278">Translocase</keyword>
<dbReference type="PANTHER" id="PTHR43507">
    <property type="entry name" value="NADH-UBIQUINONE OXIDOREDUCTASE CHAIN 4"/>
    <property type="match status" value="1"/>
</dbReference>
<reference evidence="19" key="1">
    <citation type="submission" date="2023-10" db="EMBL/GenBank/DDBJ databases">
        <title>New taxonomic insights for Brazilian Syrbatus Reitter (Coleoptera: Staphylinidae: Pselaphinae), including three new species and their mitochondrial genomes.</title>
        <authorList>
            <person name="Asenjo A."/>
            <person name="Valois M."/>
            <person name="Zampaulo R."/>
            <person name="Molina M."/>
            <person name="Oliveira R.R.M."/>
            <person name="Oliveira G."/>
            <person name="Vasconcelos S."/>
        </authorList>
    </citation>
    <scope>NUCLEOTIDE SEQUENCE</scope>
</reference>
<dbReference type="GO" id="GO:0008137">
    <property type="term" value="F:NADH dehydrogenase (ubiquinone) activity"/>
    <property type="evidence" value="ECO:0007669"/>
    <property type="project" value="UniProtKB-UniRule"/>
</dbReference>
<evidence type="ECO:0000256" key="15">
    <source>
        <dbReference type="ARBA" id="ARBA00023136"/>
    </source>
</evidence>
<evidence type="ECO:0000256" key="2">
    <source>
        <dbReference type="ARBA" id="ARBA00004225"/>
    </source>
</evidence>
<feature type="transmembrane region" description="Helical" evidence="17">
    <location>
        <begin position="106"/>
        <end position="127"/>
    </location>
</feature>
<keyword evidence="15 17" id="KW-0472">Membrane</keyword>
<dbReference type="GO" id="GO:0003954">
    <property type="term" value="F:NADH dehydrogenase activity"/>
    <property type="evidence" value="ECO:0007669"/>
    <property type="project" value="TreeGrafter"/>
</dbReference>
<feature type="transmembrane region" description="Helical" evidence="17">
    <location>
        <begin position="292"/>
        <end position="313"/>
    </location>
</feature>
<evidence type="ECO:0000256" key="6">
    <source>
        <dbReference type="ARBA" id="ARBA00022448"/>
    </source>
</evidence>
<dbReference type="Pfam" id="PF00361">
    <property type="entry name" value="Proton_antipo_M"/>
    <property type="match status" value="1"/>
</dbReference>
<evidence type="ECO:0000256" key="8">
    <source>
        <dbReference type="ARBA" id="ARBA00022692"/>
    </source>
</evidence>
<comment type="function">
    <text evidence="17">Core subunit of the mitochondrial membrane respiratory chain NADH dehydrogenase (Complex I) which catalyzes electron transfer from NADH through the respiratory chain, using ubiquinone as an electron acceptor. Essential for the catalytic activity and assembly of complex I.</text>
</comment>
<evidence type="ECO:0000256" key="1">
    <source>
        <dbReference type="ARBA" id="ARBA00003257"/>
    </source>
</evidence>
<dbReference type="GO" id="GO:0042773">
    <property type="term" value="P:ATP synthesis coupled electron transport"/>
    <property type="evidence" value="ECO:0007669"/>
    <property type="project" value="InterPro"/>
</dbReference>
<evidence type="ECO:0000256" key="17">
    <source>
        <dbReference type="RuleBase" id="RU003297"/>
    </source>
</evidence>
<feature type="transmembrane region" description="Helical" evidence="17">
    <location>
        <begin position="373"/>
        <end position="394"/>
    </location>
</feature>
<feature type="transmembrane region" description="Helical" evidence="17">
    <location>
        <begin position="53"/>
        <end position="72"/>
    </location>
</feature>
<feature type="domain" description="NADH:quinone oxidoreductase/Mrp antiporter transmembrane" evidence="18">
    <location>
        <begin position="103"/>
        <end position="383"/>
    </location>
</feature>
<feature type="transmembrane region" description="Helical" evidence="17">
    <location>
        <begin position="139"/>
        <end position="158"/>
    </location>
</feature>
<dbReference type="GO" id="GO:0031966">
    <property type="term" value="C:mitochondrial membrane"/>
    <property type="evidence" value="ECO:0007669"/>
    <property type="project" value="UniProtKB-SubCell"/>
</dbReference>
<evidence type="ECO:0000256" key="11">
    <source>
        <dbReference type="ARBA" id="ARBA00022989"/>
    </source>
</evidence>
<name>A0AAU7LKK9_9COLE</name>
<feature type="transmembrane region" description="Helical" evidence="17">
    <location>
        <begin position="7"/>
        <end position="33"/>
    </location>
</feature>
<dbReference type="GO" id="GO:0015990">
    <property type="term" value="P:electron transport coupled proton transport"/>
    <property type="evidence" value="ECO:0007669"/>
    <property type="project" value="TreeGrafter"/>
</dbReference>
<dbReference type="EC" id="7.1.1.2" evidence="4 17"/>
<keyword evidence="10 17" id="KW-0249">Electron transport</keyword>
<geneLocation type="mitochondrion" evidence="19"/>
<keyword evidence="8 17" id="KW-0812">Transmembrane</keyword>
<protein>
    <recommendedName>
        <fullName evidence="5 17">NADH-ubiquinone oxidoreductase chain 4</fullName>
        <ecNumber evidence="4 17">7.1.1.2</ecNumber>
    </recommendedName>
</protein>
<evidence type="ECO:0000256" key="13">
    <source>
        <dbReference type="ARBA" id="ARBA00023075"/>
    </source>
</evidence>
<comment type="catalytic activity">
    <reaction evidence="16 17">
        <text>a ubiquinone + NADH + 5 H(+)(in) = a ubiquinol + NAD(+) + 4 H(+)(out)</text>
        <dbReference type="Rhea" id="RHEA:29091"/>
        <dbReference type="Rhea" id="RHEA-COMP:9565"/>
        <dbReference type="Rhea" id="RHEA-COMP:9566"/>
        <dbReference type="ChEBI" id="CHEBI:15378"/>
        <dbReference type="ChEBI" id="CHEBI:16389"/>
        <dbReference type="ChEBI" id="CHEBI:17976"/>
        <dbReference type="ChEBI" id="CHEBI:57540"/>
        <dbReference type="ChEBI" id="CHEBI:57945"/>
        <dbReference type="EC" id="7.1.1.2"/>
    </reaction>
</comment>
<keyword evidence="7 17" id="KW-0679">Respiratory chain</keyword>
<keyword evidence="14 17" id="KW-0496">Mitochondrion</keyword>
<evidence type="ECO:0000256" key="7">
    <source>
        <dbReference type="ARBA" id="ARBA00022660"/>
    </source>
</evidence>
<dbReference type="PRINTS" id="PR01437">
    <property type="entry name" value="NUOXDRDTASE4"/>
</dbReference>
<keyword evidence="11 17" id="KW-1133">Transmembrane helix</keyword>
<comment type="function">
    <text evidence="1">Core subunit of the mitochondrial membrane respiratory chain NADH dehydrogenase (Complex I) that is believed to belong to the minimal assembly required for catalysis. Complex I functions in the transfer of electrons from NADH to the respiratory chain. The immediate electron acceptor for the enzyme is believed to be ubiquinone.</text>
</comment>
<keyword evidence="6 17" id="KW-0813">Transport</keyword>
<feature type="transmembrane region" description="Helical" evidence="17">
    <location>
        <begin position="233"/>
        <end position="255"/>
    </location>
</feature>
<evidence type="ECO:0000256" key="9">
    <source>
        <dbReference type="ARBA" id="ARBA00022967"/>
    </source>
</evidence>
<comment type="similarity">
    <text evidence="3 17">Belongs to the complex I subunit 4 family.</text>
</comment>
<accession>A0AAU7LKK9</accession>
<dbReference type="AlphaFoldDB" id="A0AAU7LKK9"/>
<evidence type="ECO:0000256" key="3">
    <source>
        <dbReference type="ARBA" id="ARBA00009025"/>
    </source>
</evidence>
<evidence type="ECO:0000256" key="5">
    <source>
        <dbReference type="ARBA" id="ARBA00021006"/>
    </source>
</evidence>
<gene>
    <name evidence="19" type="primary">ND4</name>
</gene>
<feature type="transmembrane region" description="Helical" evidence="17">
    <location>
        <begin position="208"/>
        <end position="227"/>
    </location>
</feature>
<feature type="transmembrane region" description="Helical" evidence="17">
    <location>
        <begin position="267"/>
        <end position="286"/>
    </location>
</feature>
<evidence type="ECO:0000256" key="12">
    <source>
        <dbReference type="ARBA" id="ARBA00023027"/>
    </source>
</evidence>
<dbReference type="InterPro" id="IPR003918">
    <property type="entry name" value="NADH_UbQ_OxRdtase"/>
</dbReference>